<evidence type="ECO:0000313" key="4">
    <source>
        <dbReference type="Proteomes" id="UP000054248"/>
    </source>
</evidence>
<dbReference type="GO" id="GO:0004029">
    <property type="term" value="F:aldehyde dehydrogenase (NAD+) activity"/>
    <property type="evidence" value="ECO:0007669"/>
    <property type="project" value="TreeGrafter"/>
</dbReference>
<keyword evidence="4" id="KW-1185">Reference proteome</keyword>
<dbReference type="AlphaFoldDB" id="A0A0C3QDZ4"/>
<evidence type="ECO:0000259" key="2">
    <source>
        <dbReference type="Pfam" id="PF13460"/>
    </source>
</evidence>
<dbReference type="Pfam" id="PF13460">
    <property type="entry name" value="NAD_binding_10"/>
    <property type="match status" value="1"/>
</dbReference>
<dbReference type="InterPro" id="IPR016040">
    <property type="entry name" value="NAD(P)-bd_dom"/>
</dbReference>
<dbReference type="InterPro" id="IPR051783">
    <property type="entry name" value="NAD(P)-dependent_oxidoreduct"/>
</dbReference>
<dbReference type="Pfam" id="PF01370">
    <property type="entry name" value="Epimerase"/>
    <property type="match status" value="1"/>
</dbReference>
<feature type="domain" description="NAD(P)-binding" evidence="2">
    <location>
        <begin position="11"/>
        <end position="96"/>
    </location>
</feature>
<reference evidence="3 4" key="1">
    <citation type="submission" date="2014-04" db="EMBL/GenBank/DDBJ databases">
        <authorList>
            <consortium name="DOE Joint Genome Institute"/>
            <person name="Kuo A."/>
            <person name="Girlanda M."/>
            <person name="Perotto S."/>
            <person name="Kohler A."/>
            <person name="Nagy L.G."/>
            <person name="Floudas D."/>
            <person name="Copeland A."/>
            <person name="Barry K.W."/>
            <person name="Cichocki N."/>
            <person name="Veneault-Fourrey C."/>
            <person name="LaButti K."/>
            <person name="Lindquist E.A."/>
            <person name="Lipzen A."/>
            <person name="Lundell T."/>
            <person name="Morin E."/>
            <person name="Murat C."/>
            <person name="Sun H."/>
            <person name="Tunlid A."/>
            <person name="Henrissat B."/>
            <person name="Grigoriev I.V."/>
            <person name="Hibbett D.S."/>
            <person name="Martin F."/>
            <person name="Nordberg H.P."/>
            <person name="Cantor M.N."/>
            <person name="Hua S.X."/>
        </authorList>
    </citation>
    <scope>NUCLEOTIDE SEQUENCE [LARGE SCALE GENOMIC DNA]</scope>
    <source>
        <strain evidence="3 4">MUT 4182</strain>
    </source>
</reference>
<dbReference type="HOGENOM" id="CLU_007383_12_1_1"/>
<accession>A0A0C3QDZ4</accession>
<feature type="domain" description="NAD-dependent epimerase/dehydratase" evidence="1">
    <location>
        <begin position="160"/>
        <end position="235"/>
    </location>
</feature>
<dbReference type="Gene3D" id="3.40.50.720">
    <property type="entry name" value="NAD(P)-binding Rossmann-like Domain"/>
    <property type="match status" value="2"/>
</dbReference>
<reference evidence="4" key="2">
    <citation type="submission" date="2015-01" db="EMBL/GenBank/DDBJ databases">
        <title>Evolutionary Origins and Diversification of the Mycorrhizal Mutualists.</title>
        <authorList>
            <consortium name="DOE Joint Genome Institute"/>
            <consortium name="Mycorrhizal Genomics Consortium"/>
            <person name="Kohler A."/>
            <person name="Kuo A."/>
            <person name="Nagy L.G."/>
            <person name="Floudas D."/>
            <person name="Copeland A."/>
            <person name="Barry K.W."/>
            <person name="Cichocki N."/>
            <person name="Veneault-Fourrey C."/>
            <person name="LaButti K."/>
            <person name="Lindquist E.A."/>
            <person name="Lipzen A."/>
            <person name="Lundell T."/>
            <person name="Morin E."/>
            <person name="Murat C."/>
            <person name="Riley R."/>
            <person name="Ohm R."/>
            <person name="Sun H."/>
            <person name="Tunlid A."/>
            <person name="Henrissat B."/>
            <person name="Grigoriev I.V."/>
            <person name="Hibbett D.S."/>
            <person name="Martin F."/>
        </authorList>
    </citation>
    <scope>NUCLEOTIDE SEQUENCE [LARGE SCALE GENOMIC DNA]</scope>
    <source>
        <strain evidence="4">MUT 4182</strain>
    </source>
</reference>
<dbReference type="InterPro" id="IPR036291">
    <property type="entry name" value="NAD(P)-bd_dom_sf"/>
</dbReference>
<dbReference type="STRING" id="1051891.A0A0C3QDZ4"/>
<evidence type="ECO:0000259" key="1">
    <source>
        <dbReference type="Pfam" id="PF01370"/>
    </source>
</evidence>
<protein>
    <recommendedName>
        <fullName evidence="5">NAD(P)-binding domain-containing protein</fullName>
    </recommendedName>
</protein>
<dbReference type="PANTHER" id="PTHR48079:SF6">
    <property type="entry name" value="NAD(P)-BINDING DOMAIN-CONTAINING PROTEIN-RELATED"/>
    <property type="match status" value="1"/>
</dbReference>
<dbReference type="Proteomes" id="UP000054248">
    <property type="component" value="Unassembled WGS sequence"/>
</dbReference>
<evidence type="ECO:0008006" key="5">
    <source>
        <dbReference type="Google" id="ProtNLM"/>
    </source>
</evidence>
<dbReference type="OrthoDB" id="10262413at2759"/>
<evidence type="ECO:0000313" key="3">
    <source>
        <dbReference type="EMBL" id="KIO23946.1"/>
    </source>
</evidence>
<dbReference type="EMBL" id="KN823072">
    <property type="protein sequence ID" value="KIO23946.1"/>
    <property type="molecule type" value="Genomic_DNA"/>
</dbReference>
<dbReference type="InterPro" id="IPR001509">
    <property type="entry name" value="Epimerase_deHydtase"/>
</dbReference>
<proteinExistence type="predicted"/>
<dbReference type="GO" id="GO:0005737">
    <property type="term" value="C:cytoplasm"/>
    <property type="evidence" value="ECO:0007669"/>
    <property type="project" value="TreeGrafter"/>
</dbReference>
<dbReference type="PANTHER" id="PTHR48079">
    <property type="entry name" value="PROTEIN YEEZ"/>
    <property type="match status" value="1"/>
</dbReference>
<organism evidence="3 4">
    <name type="scientific">Tulasnella calospora MUT 4182</name>
    <dbReference type="NCBI Taxonomy" id="1051891"/>
    <lineage>
        <taxon>Eukaryota</taxon>
        <taxon>Fungi</taxon>
        <taxon>Dikarya</taxon>
        <taxon>Basidiomycota</taxon>
        <taxon>Agaricomycotina</taxon>
        <taxon>Agaricomycetes</taxon>
        <taxon>Cantharellales</taxon>
        <taxon>Tulasnellaceae</taxon>
        <taxon>Tulasnella</taxon>
    </lineage>
</organism>
<dbReference type="SUPFAM" id="SSF51735">
    <property type="entry name" value="NAD(P)-binding Rossmann-fold domains"/>
    <property type="match status" value="1"/>
</dbReference>
<name>A0A0C3QDZ4_9AGAM</name>
<gene>
    <name evidence="3" type="ORF">M407DRAFT_44912</name>
</gene>
<sequence length="325" mass="35606">MTETLSVFFLGGTGYLGGSILAELTKRHPEIRFVTLVRNPADNAAFQPLGVEVINGTHSDLVLIEKLASEHDVVVNAADAETLALSKAILSGMEQRARERPDAERKPILIHTSGTGILAETVDGVFHSNKIYDDSIVDDIKSIPENAFHRDVDLEIFSAAKNGLVDAYIVAPCMIYGKCRGPLPHPSMQINGMIKMALMHKEVVQLGPATNVWNSLHIDDLCDFYVLLFEHALSGKDRSTDPMERFCWASGEEFAWGDVAKELAKLLHAAGAIKSATPRELTLQDEPNLMLTASNARAVSNRGSCTFGWKIQGPSLWETLPKEVE</sequence>
<feature type="non-terminal residue" evidence="3">
    <location>
        <position position="325"/>
    </location>
</feature>